<reference evidence="5" key="1">
    <citation type="submission" date="2020-12" db="UniProtKB">
        <authorList>
            <consortium name="WormBaseParasite"/>
        </authorList>
    </citation>
    <scope>IDENTIFICATION</scope>
    <source>
        <strain evidence="5">MHco3</strain>
    </source>
</reference>
<dbReference type="AlphaFoldDB" id="A0A7I4YLV4"/>
<keyword evidence="4" id="KW-1185">Reference proteome</keyword>
<dbReference type="GO" id="GO:0005789">
    <property type="term" value="C:endoplasmic reticulum membrane"/>
    <property type="evidence" value="ECO:0007669"/>
    <property type="project" value="TreeGrafter"/>
</dbReference>
<dbReference type="WBParaSite" id="HCON_00106980-00001">
    <property type="protein sequence ID" value="HCON_00106980-00001"/>
    <property type="gene ID" value="HCON_00106980"/>
</dbReference>
<dbReference type="GO" id="GO:0005793">
    <property type="term" value="C:endoplasmic reticulum-Golgi intermediate compartment"/>
    <property type="evidence" value="ECO:0007669"/>
    <property type="project" value="TreeGrafter"/>
</dbReference>
<evidence type="ECO:0000313" key="4">
    <source>
        <dbReference type="Proteomes" id="UP000025227"/>
    </source>
</evidence>
<feature type="compositionally biased region" description="Basic and acidic residues" evidence="1">
    <location>
        <begin position="359"/>
        <end position="370"/>
    </location>
</feature>
<dbReference type="PROSITE" id="PS51352">
    <property type="entry name" value="THIOREDOXIN_2"/>
    <property type="match status" value="1"/>
</dbReference>
<feature type="signal peptide" evidence="2">
    <location>
        <begin position="1"/>
        <end position="18"/>
    </location>
</feature>
<dbReference type="Pfam" id="PF13848">
    <property type="entry name" value="Thioredoxin_6"/>
    <property type="match status" value="1"/>
</dbReference>
<dbReference type="PANTHER" id="PTHR46295:SF1">
    <property type="entry name" value="ENDOPLASMIC RETICULUM RESIDENT PROTEIN 44"/>
    <property type="match status" value="1"/>
</dbReference>
<dbReference type="Gene3D" id="3.40.30.10">
    <property type="entry name" value="Glutaredoxin"/>
    <property type="match status" value="3"/>
</dbReference>
<dbReference type="InterPro" id="IPR036249">
    <property type="entry name" value="Thioredoxin-like_sf"/>
</dbReference>
<dbReference type="InterPro" id="IPR013766">
    <property type="entry name" value="Thioredoxin_domain"/>
</dbReference>
<dbReference type="PANTHER" id="PTHR46295">
    <property type="entry name" value="ENDOPLASMIC RETICULUM RESIDENT PROTEIN 44"/>
    <property type="match status" value="1"/>
</dbReference>
<keyword evidence="2" id="KW-0732">Signal</keyword>
<evidence type="ECO:0000313" key="5">
    <source>
        <dbReference type="WBParaSite" id="HCON_00106980-00001"/>
    </source>
</evidence>
<dbReference type="Pfam" id="PF00085">
    <property type="entry name" value="Thioredoxin"/>
    <property type="match status" value="1"/>
</dbReference>
<evidence type="ECO:0000256" key="1">
    <source>
        <dbReference type="SAM" id="MobiDB-lite"/>
    </source>
</evidence>
<protein>
    <submittedName>
        <fullName evidence="5">Thioredoxin domain-containing protein</fullName>
    </submittedName>
</protein>
<dbReference type="GO" id="GO:0003756">
    <property type="term" value="F:protein disulfide isomerase activity"/>
    <property type="evidence" value="ECO:0007669"/>
    <property type="project" value="TreeGrafter"/>
</dbReference>
<dbReference type="OrthoDB" id="294696at2759"/>
<dbReference type="OMA" id="RMTINPL"/>
<evidence type="ECO:0000256" key="2">
    <source>
        <dbReference type="SAM" id="SignalP"/>
    </source>
</evidence>
<sequence length="401" mass="46309">MWTSVGFLLLIQNTVISANTVALNESNLNSVLPQHQLVFAMFGADWCPYSNQLKPIFKDAAADYKLRNPVADVIWATVDCDDQQDICERFYVNKYPTMKLFVFGDMMINEYRGERVMRALCNFVDEHYNDAINIFNDDPRQDLDKEKGNVIAYIRRGSEAYKNLHNIALLLRDYCEFWLSSDELMDKVSKNRLTFRAANEEIESEFIGGLENYTTLKQWISDKCIPLVREVTFKNVEGLTEEGLPFLVFFRDPAKKEDEKVFIDAVIRELYATRMTINPLLADGNVFSHPLRHLGKTSKDLPVLAIDSFTHMYLFPNVSQLATPGVLKQFVEDLHSGVLHQRFHGQPEIRRQKISKFLDKQNTGEDHQAELQEASQDPPESVFKELRPSGKRYSFLQKTEL</sequence>
<proteinExistence type="predicted"/>
<name>A0A7I4YLV4_HAECO</name>
<dbReference type="SUPFAM" id="SSF52833">
    <property type="entry name" value="Thioredoxin-like"/>
    <property type="match status" value="3"/>
</dbReference>
<accession>A0A7I4YLV4</accession>
<dbReference type="InterPro" id="IPR052643">
    <property type="entry name" value="ERP44"/>
</dbReference>
<evidence type="ECO:0000259" key="3">
    <source>
        <dbReference type="PROSITE" id="PS51352"/>
    </source>
</evidence>
<organism evidence="4 5">
    <name type="scientific">Haemonchus contortus</name>
    <name type="common">Barber pole worm</name>
    <dbReference type="NCBI Taxonomy" id="6289"/>
    <lineage>
        <taxon>Eukaryota</taxon>
        <taxon>Metazoa</taxon>
        <taxon>Ecdysozoa</taxon>
        <taxon>Nematoda</taxon>
        <taxon>Chromadorea</taxon>
        <taxon>Rhabditida</taxon>
        <taxon>Rhabditina</taxon>
        <taxon>Rhabditomorpha</taxon>
        <taxon>Strongyloidea</taxon>
        <taxon>Trichostrongylidae</taxon>
        <taxon>Haemonchus</taxon>
    </lineage>
</organism>
<dbReference type="Proteomes" id="UP000025227">
    <property type="component" value="Unplaced"/>
</dbReference>
<feature type="region of interest" description="Disordered" evidence="1">
    <location>
        <begin position="359"/>
        <end position="384"/>
    </location>
</feature>
<feature type="chain" id="PRO_5029724530" evidence="2">
    <location>
        <begin position="19"/>
        <end position="401"/>
    </location>
</feature>
<dbReference type="GO" id="GO:0006457">
    <property type="term" value="P:protein folding"/>
    <property type="evidence" value="ECO:0007669"/>
    <property type="project" value="TreeGrafter"/>
</dbReference>
<feature type="domain" description="Thioredoxin" evidence="3">
    <location>
        <begin position="9"/>
        <end position="129"/>
    </location>
</feature>